<dbReference type="AlphaFoldDB" id="A0A2U0UIP0"/>
<gene>
    <name evidence="2" type="ORF">C7379_104144</name>
</gene>
<keyword evidence="1" id="KW-1133">Transmembrane helix</keyword>
<keyword evidence="1" id="KW-0472">Membrane</keyword>
<dbReference type="Pfam" id="PF03929">
    <property type="entry name" value="PepSY_TM"/>
    <property type="match status" value="1"/>
</dbReference>
<dbReference type="InterPro" id="IPR005625">
    <property type="entry name" value="PepSY-ass_TM"/>
</dbReference>
<keyword evidence="1 2" id="KW-0812">Transmembrane</keyword>
<comment type="caution">
    <text evidence="2">The sequence shown here is derived from an EMBL/GenBank/DDBJ whole genome shotgun (WGS) entry which is preliminary data.</text>
</comment>
<feature type="transmembrane region" description="Helical" evidence="1">
    <location>
        <begin position="259"/>
        <end position="278"/>
    </location>
</feature>
<keyword evidence="3" id="KW-1185">Reference proteome</keyword>
<evidence type="ECO:0000313" key="3">
    <source>
        <dbReference type="Proteomes" id="UP000245870"/>
    </source>
</evidence>
<reference evidence="2 3" key="1">
    <citation type="submission" date="2018-05" db="EMBL/GenBank/DDBJ databases">
        <title>Genomic Encyclopedia of Type Strains, Phase IV (KMG-IV): sequencing the most valuable type-strain genomes for metagenomic binning, comparative biology and taxonomic classification.</title>
        <authorList>
            <person name="Goeker M."/>
        </authorList>
    </citation>
    <scope>NUCLEOTIDE SEQUENCE [LARGE SCALE GENOMIC DNA]</scope>
    <source>
        <strain evidence="2 3">DSM 100333</strain>
    </source>
</reference>
<feature type="transmembrane region" description="Helical" evidence="1">
    <location>
        <begin position="452"/>
        <end position="476"/>
    </location>
</feature>
<feature type="transmembrane region" description="Helical" evidence="1">
    <location>
        <begin position="216"/>
        <end position="238"/>
    </location>
</feature>
<proteinExistence type="predicted"/>
<dbReference type="Proteomes" id="UP000245870">
    <property type="component" value="Unassembled WGS sequence"/>
</dbReference>
<sequence>MMKGVGMKKTTWRRLHKWLGIILAPFVILFCLSGIVLNHAKLFQGIDISRTLLPSEYRYSQWNQGLFRGTQKWRNKVLIYGNAGIWAKEKDADTITDFNHGLPKGADLRNIRGMTVTPNGCLYALSQRHLYRLNPHSVWEQVDILQGKHEKLSDITRKGDSLIITGRSYVYLSRYPYHDFQKITLTKTDNDKGKVSLFRTIWLLHGGGLFGMAGKLFVDAVGLILLFLSISGVYYSFAPRSRSSLVKRTKRGLITWHNKLGRGAMFFLLLLTITGWMLRPPALIAIASGKIPPIPFSSMDSDNPWNGCLRSLRYDEDKADWLLCTSDGFYTLRHLGDTPQREKVQPPVSVMGINVEQHTHRNTWLIGSFSGMYVWDRAHQSVIDYFTRQKARSVSGSPFGSHAIAGFSSDLDDKGMAVDYKKGNSRLRMPDSMATLPMSLRNVCIEVHTGRIFTFLSMASLFYIFLMGVACVWCLWSGWKILGRNLSLPTLFFDKKRRQHSRGD</sequence>
<protein>
    <submittedName>
        <fullName evidence="2">PepSY-associated transmembrane protein</fullName>
    </submittedName>
</protein>
<dbReference type="PANTHER" id="PTHR34219:SF3">
    <property type="entry name" value="BLL7967 PROTEIN"/>
    <property type="match status" value="1"/>
</dbReference>
<dbReference type="EMBL" id="QENY01000004">
    <property type="protein sequence ID" value="PVX57527.1"/>
    <property type="molecule type" value="Genomic_DNA"/>
</dbReference>
<name>A0A2U0UIP0_9BACT</name>
<dbReference type="PANTHER" id="PTHR34219">
    <property type="entry name" value="IRON-REGULATED INNER MEMBRANE PROTEIN-RELATED"/>
    <property type="match status" value="1"/>
</dbReference>
<evidence type="ECO:0000313" key="2">
    <source>
        <dbReference type="EMBL" id="PVX57527.1"/>
    </source>
</evidence>
<evidence type="ECO:0000256" key="1">
    <source>
        <dbReference type="SAM" id="Phobius"/>
    </source>
</evidence>
<organism evidence="2 3">
    <name type="scientific">Hallella colorans</name>
    <dbReference type="NCBI Taxonomy" id="1703337"/>
    <lineage>
        <taxon>Bacteria</taxon>
        <taxon>Pseudomonadati</taxon>
        <taxon>Bacteroidota</taxon>
        <taxon>Bacteroidia</taxon>
        <taxon>Bacteroidales</taxon>
        <taxon>Prevotellaceae</taxon>
        <taxon>Hallella</taxon>
    </lineage>
</organism>
<accession>A0A2U0UIP0</accession>